<dbReference type="AlphaFoldDB" id="A0A9Q7AQ68"/>
<dbReference type="Proteomes" id="UP000671879">
    <property type="component" value="Chromosome"/>
</dbReference>
<dbReference type="RefSeq" id="WP_274373317.1">
    <property type="nucleotide sequence ID" value="NZ_CP072943.1"/>
</dbReference>
<evidence type="ECO:0000313" key="2">
    <source>
        <dbReference type="Proteomes" id="UP000671879"/>
    </source>
</evidence>
<sequence length="126" mass="14436">MQPGTFKQEVMRINNAINQELFGVGLLWQKVELSDDRVLIIAKNRRVRALTALDGRDGLTTRLIDIALLEEYKRRFLEALKRRFPLPFRALLKDYDPVEELAFSLLLLGGPAEELIRKCPESPTDG</sequence>
<name>A0A9Q7AQ68_9BACT</name>
<gene>
    <name evidence="1" type="ORF">KAR29_12465</name>
</gene>
<keyword evidence="2" id="KW-1185">Reference proteome</keyword>
<accession>A0A9Q7AQ68</accession>
<proteinExistence type="predicted"/>
<organism evidence="1 2">
    <name type="scientific">Aminithiophilus ramosus</name>
    <dbReference type="NCBI Taxonomy" id="3029084"/>
    <lineage>
        <taxon>Bacteria</taxon>
        <taxon>Thermotogati</taxon>
        <taxon>Synergistota</taxon>
        <taxon>Synergistia</taxon>
        <taxon>Synergistales</taxon>
        <taxon>Aminithiophilaceae</taxon>
        <taxon>Aminithiophilus</taxon>
    </lineage>
</organism>
<dbReference type="EMBL" id="CP072943">
    <property type="protein sequence ID" value="QTX32106.1"/>
    <property type="molecule type" value="Genomic_DNA"/>
</dbReference>
<evidence type="ECO:0000313" key="1">
    <source>
        <dbReference type="EMBL" id="QTX32106.1"/>
    </source>
</evidence>
<protein>
    <submittedName>
        <fullName evidence="1">DUF2294 domain-containing protein</fullName>
    </submittedName>
</protein>
<dbReference type="KEGG" id="aram:KAR29_12465"/>
<reference evidence="2" key="1">
    <citation type="submission" date="2021-04" db="EMBL/GenBank/DDBJ databases">
        <title>A novel Synergistetes isolate from a pyrite-forming mixed culture.</title>
        <authorList>
            <person name="Bunk B."/>
            <person name="Sproer C."/>
            <person name="Spring S."/>
            <person name="Pester M."/>
        </authorList>
    </citation>
    <scope>NUCLEOTIDE SEQUENCE [LARGE SCALE GENOMIC DNA]</scope>
    <source>
        <strain evidence="2">J.5.4.2-T.3.5.2</strain>
    </source>
</reference>